<accession>A0A1I7SSP3</accession>
<evidence type="ECO:0000313" key="2">
    <source>
        <dbReference type="Proteomes" id="UP000095284"/>
    </source>
</evidence>
<evidence type="ECO:0000259" key="1">
    <source>
        <dbReference type="PROSITE" id="PS51194"/>
    </source>
</evidence>
<dbReference type="PROSITE" id="PS51194">
    <property type="entry name" value="HELICASE_CTER"/>
    <property type="match status" value="1"/>
</dbReference>
<protein>
    <submittedName>
        <fullName evidence="3">Helicase C-terminal domain-containing protein</fullName>
    </submittedName>
</protein>
<dbReference type="InterPro" id="IPR027417">
    <property type="entry name" value="P-loop_NTPase"/>
</dbReference>
<reference evidence="3" key="1">
    <citation type="submission" date="2016-11" db="UniProtKB">
        <authorList>
            <consortium name="WormBaseParasite"/>
        </authorList>
    </citation>
    <scope>IDENTIFICATION</scope>
</reference>
<proteinExistence type="predicted"/>
<dbReference type="InterPro" id="IPR001650">
    <property type="entry name" value="Helicase_C-like"/>
</dbReference>
<dbReference type="AlphaFoldDB" id="A0A1I7SSP3"/>
<dbReference type="Proteomes" id="UP000095284">
    <property type="component" value="Unplaced"/>
</dbReference>
<dbReference type="eggNOG" id="KOG0331">
    <property type="taxonomic scope" value="Eukaryota"/>
</dbReference>
<feature type="domain" description="Helicase C-terminal" evidence="1">
    <location>
        <begin position="1"/>
        <end position="100"/>
    </location>
</feature>
<organism evidence="2 3">
    <name type="scientific">Bursaphelenchus xylophilus</name>
    <name type="common">Pinewood nematode worm</name>
    <name type="synonym">Aphelenchoides xylophilus</name>
    <dbReference type="NCBI Taxonomy" id="6326"/>
    <lineage>
        <taxon>Eukaryota</taxon>
        <taxon>Metazoa</taxon>
        <taxon>Ecdysozoa</taxon>
        <taxon>Nematoda</taxon>
        <taxon>Chromadorea</taxon>
        <taxon>Rhabditida</taxon>
        <taxon>Tylenchina</taxon>
        <taxon>Tylenchomorpha</taxon>
        <taxon>Aphelenchoidea</taxon>
        <taxon>Aphelenchoididae</taxon>
        <taxon>Bursaphelenchus</taxon>
    </lineage>
</organism>
<dbReference type="Pfam" id="PF00271">
    <property type="entry name" value="Helicase_C"/>
    <property type="match status" value="1"/>
</dbReference>
<sequence>MNSFLQGDYDIIVTQDLMARMINVPDLKVVVHYDICEENNHHNILSSCGRVGRLGNIGYCFIFYDRKTDLLAVDALRKLRDRMSFTDEMNSVVAKWKILGVDDRTIIF</sequence>
<dbReference type="Gene3D" id="3.40.50.300">
    <property type="entry name" value="P-loop containing nucleotide triphosphate hydrolases"/>
    <property type="match status" value="1"/>
</dbReference>
<dbReference type="WBParaSite" id="BXY_1606000.1">
    <property type="protein sequence ID" value="BXY_1606000.1"/>
    <property type="gene ID" value="BXY_1606000"/>
</dbReference>
<evidence type="ECO:0000313" key="3">
    <source>
        <dbReference type="WBParaSite" id="BXY_1606000.1"/>
    </source>
</evidence>
<name>A0A1I7SSP3_BURXY</name>
<dbReference type="SUPFAM" id="SSF52540">
    <property type="entry name" value="P-loop containing nucleoside triphosphate hydrolases"/>
    <property type="match status" value="1"/>
</dbReference>